<dbReference type="InterPro" id="IPR023214">
    <property type="entry name" value="HAD_sf"/>
</dbReference>
<dbReference type="PROSITE" id="PS50969">
    <property type="entry name" value="FCP1"/>
    <property type="match status" value="1"/>
</dbReference>
<evidence type="ECO:0000313" key="4">
    <source>
        <dbReference type="Proteomes" id="UP000187209"/>
    </source>
</evidence>
<gene>
    <name evidence="3" type="ORF">SteCoe_3207</name>
</gene>
<dbReference type="Gene3D" id="3.40.50.1000">
    <property type="entry name" value="HAD superfamily/HAD-like"/>
    <property type="match status" value="1"/>
</dbReference>
<dbReference type="SUPFAM" id="SSF56784">
    <property type="entry name" value="HAD-like"/>
    <property type="match status" value="1"/>
</dbReference>
<comment type="function">
    <text evidence="1">Essential component of the TIM23 complex, a complex that mediates the translocation of transit peptide-containing proteins across the mitochondrial inner membrane.</text>
</comment>
<dbReference type="GO" id="GO:0005744">
    <property type="term" value="C:TIM23 mitochondrial import inner membrane translocase complex"/>
    <property type="evidence" value="ECO:0007669"/>
    <property type="project" value="UniProtKB-UniRule"/>
</dbReference>
<evidence type="ECO:0000313" key="3">
    <source>
        <dbReference type="EMBL" id="OMJ93763.1"/>
    </source>
</evidence>
<dbReference type="InterPro" id="IPR004274">
    <property type="entry name" value="FCP1_dom"/>
</dbReference>
<comment type="subunit">
    <text evidence="1">Component of the TIM23 complex.</text>
</comment>
<keyword evidence="1" id="KW-0809">Transit peptide</keyword>
<comment type="caution">
    <text evidence="3">The sequence shown here is derived from an EMBL/GenBank/DDBJ whole genome shotgun (WGS) entry which is preliminary data.</text>
</comment>
<dbReference type="SMART" id="SM00577">
    <property type="entry name" value="CPDc"/>
    <property type="match status" value="1"/>
</dbReference>
<accession>A0A1R2CXR1</accession>
<feature type="domain" description="FCP1 homology" evidence="2">
    <location>
        <begin position="197"/>
        <end position="332"/>
    </location>
</feature>
<dbReference type="EMBL" id="MPUH01000037">
    <property type="protein sequence ID" value="OMJ93763.1"/>
    <property type="molecule type" value="Genomic_DNA"/>
</dbReference>
<proteinExistence type="inferred from homology"/>
<dbReference type="Pfam" id="PF03031">
    <property type="entry name" value="NIF"/>
    <property type="match status" value="1"/>
</dbReference>
<dbReference type="InterPro" id="IPR050365">
    <property type="entry name" value="TIM50"/>
</dbReference>
<keyword evidence="1" id="KW-0813">Transport</keyword>
<dbReference type="OrthoDB" id="277011at2759"/>
<dbReference type="AlphaFoldDB" id="A0A1R2CXR1"/>
<reference evidence="3 4" key="1">
    <citation type="submission" date="2016-11" db="EMBL/GenBank/DDBJ databases">
        <title>The macronuclear genome of Stentor coeruleus: a giant cell with tiny introns.</title>
        <authorList>
            <person name="Slabodnick M."/>
            <person name="Ruby J.G."/>
            <person name="Reiff S.B."/>
            <person name="Swart E.C."/>
            <person name="Gosai S."/>
            <person name="Prabakaran S."/>
            <person name="Witkowska E."/>
            <person name="Larue G.E."/>
            <person name="Fisher S."/>
            <person name="Freeman R.M."/>
            <person name="Gunawardena J."/>
            <person name="Chu W."/>
            <person name="Stover N.A."/>
            <person name="Gregory B.D."/>
            <person name="Nowacki M."/>
            <person name="Derisi J."/>
            <person name="Roy S.W."/>
            <person name="Marshall W.F."/>
            <person name="Sood P."/>
        </authorList>
    </citation>
    <scope>NUCLEOTIDE SEQUENCE [LARGE SCALE GENOMIC DNA]</scope>
    <source>
        <strain evidence="3">WM001</strain>
    </source>
</reference>
<dbReference type="Proteomes" id="UP000187209">
    <property type="component" value="Unassembled WGS sequence"/>
</dbReference>
<keyword evidence="1" id="KW-0653">Protein transport</keyword>
<sequence>MSILALCSSFNIESQPEEFKATERKSSILKVFLKKMGKKLKNLSCLTSRLMYFEPCILDHLQAFLNVDVLGLMFYTNFPQYKSLGKMLRDHFASIALFMDRNDENSLVSLQCLTHTILQCIKEYIQSLIKLSLQPRQIFIVLTSIELFQKIQKLPLSLIIEIVNRVHENSSFITDEKNLPKFYSFLSRNVAPFLPQYSHKEFTLVLDLDETLGHYHQGKFLKRPGVTEFLLEMDKYYELVLFTASRKEYADWAMDSIDPSGLVMLRLYREHMLEDDIKNLEYIGRDIDKTIIIDNFSKSFGKHSQNGIEIKSWTGDNNDNELFKLIKALSELPFVRDKKLQELISIINNKIKQ</sequence>
<keyword evidence="1" id="KW-0811">Translocation</keyword>
<name>A0A1R2CXR1_9CILI</name>
<dbReference type="CDD" id="cd07521">
    <property type="entry name" value="HAD_FCP1-like"/>
    <property type="match status" value="1"/>
</dbReference>
<dbReference type="InterPro" id="IPR036412">
    <property type="entry name" value="HAD-like_sf"/>
</dbReference>
<evidence type="ECO:0000259" key="2">
    <source>
        <dbReference type="PROSITE" id="PS50969"/>
    </source>
</evidence>
<dbReference type="PANTHER" id="PTHR12210">
    <property type="entry name" value="DULLARD PROTEIN PHOSPHATASE"/>
    <property type="match status" value="1"/>
</dbReference>
<organism evidence="3 4">
    <name type="scientific">Stentor coeruleus</name>
    <dbReference type="NCBI Taxonomy" id="5963"/>
    <lineage>
        <taxon>Eukaryota</taxon>
        <taxon>Sar</taxon>
        <taxon>Alveolata</taxon>
        <taxon>Ciliophora</taxon>
        <taxon>Postciliodesmatophora</taxon>
        <taxon>Heterotrichea</taxon>
        <taxon>Heterotrichida</taxon>
        <taxon>Stentoridae</taxon>
        <taxon>Stentor</taxon>
    </lineage>
</organism>
<comment type="subcellular location">
    <subcellularLocation>
        <location evidence="1">Mitochondrion inner membrane</location>
        <topology evidence="1">Single-pass membrane protein</topology>
    </subcellularLocation>
</comment>
<keyword evidence="4" id="KW-1185">Reference proteome</keyword>
<evidence type="ECO:0000256" key="1">
    <source>
        <dbReference type="RuleBase" id="RU365079"/>
    </source>
</evidence>
<protein>
    <recommendedName>
        <fullName evidence="1">Mitochondrial import inner membrane translocase subunit TIM50</fullName>
    </recommendedName>
</protein>
<keyword evidence="1" id="KW-0496">Mitochondrion</keyword>
<comment type="similarity">
    <text evidence="1">Belongs to the TIM50 family.</text>
</comment>
<dbReference type="GO" id="GO:0015031">
    <property type="term" value="P:protein transport"/>
    <property type="evidence" value="ECO:0007669"/>
    <property type="project" value="UniProtKB-KW"/>
</dbReference>